<evidence type="ECO:0000313" key="2">
    <source>
        <dbReference type="Proteomes" id="UP000178235"/>
    </source>
</evidence>
<sequence>MNEFQSQNPDLFNPYQVINEGDIIPGIKPPLPLESREFYKKIRPSGEDGVARDIKRGIPENVKLREFFTPFVGQIIVDIGPGDTITGYEIALLSSANSYVGVEPYYFTECVIKFTKQNLDSLRKKSARIPHTIVEADALSFLRRLPDRSVSLFASQLEGVMKEEYRIDVEKEIQRVLHPQGAFIGYDSKLSLDRNTFQYDLFDKESSDDAGLYFQLEKYKLKT</sequence>
<gene>
    <name evidence="1" type="ORF">A2738_02425</name>
</gene>
<dbReference type="Proteomes" id="UP000178235">
    <property type="component" value="Unassembled WGS sequence"/>
</dbReference>
<dbReference type="InterPro" id="IPR029063">
    <property type="entry name" value="SAM-dependent_MTases_sf"/>
</dbReference>
<reference evidence="1 2" key="1">
    <citation type="journal article" date="2016" name="Nat. Commun.">
        <title>Thousands of microbial genomes shed light on interconnected biogeochemical processes in an aquifer system.</title>
        <authorList>
            <person name="Anantharaman K."/>
            <person name="Brown C.T."/>
            <person name="Hug L.A."/>
            <person name="Sharon I."/>
            <person name="Castelle C.J."/>
            <person name="Probst A.J."/>
            <person name="Thomas B.C."/>
            <person name="Singh A."/>
            <person name="Wilkins M.J."/>
            <person name="Karaoz U."/>
            <person name="Brodie E.L."/>
            <person name="Williams K.H."/>
            <person name="Hubbard S.S."/>
            <person name="Banfield J.F."/>
        </authorList>
    </citation>
    <scope>NUCLEOTIDE SEQUENCE [LARGE SCALE GENOMIC DNA]</scope>
</reference>
<organism evidence="1 2">
    <name type="scientific">Candidatus Nomurabacteria bacterium RIFCSPHIGHO2_01_FULL_42_15</name>
    <dbReference type="NCBI Taxonomy" id="1801742"/>
    <lineage>
        <taxon>Bacteria</taxon>
        <taxon>Candidatus Nomuraibacteriota</taxon>
    </lineage>
</organism>
<dbReference type="AlphaFoldDB" id="A0A1F6VF61"/>
<name>A0A1F6VF61_9BACT</name>
<accession>A0A1F6VF61</accession>
<dbReference type="SUPFAM" id="SSF53335">
    <property type="entry name" value="S-adenosyl-L-methionine-dependent methyltransferases"/>
    <property type="match status" value="1"/>
</dbReference>
<proteinExistence type="predicted"/>
<comment type="caution">
    <text evidence="1">The sequence shown here is derived from an EMBL/GenBank/DDBJ whole genome shotgun (WGS) entry which is preliminary data.</text>
</comment>
<dbReference type="EMBL" id="MFTS01000004">
    <property type="protein sequence ID" value="OGI68291.1"/>
    <property type="molecule type" value="Genomic_DNA"/>
</dbReference>
<evidence type="ECO:0008006" key="3">
    <source>
        <dbReference type="Google" id="ProtNLM"/>
    </source>
</evidence>
<evidence type="ECO:0000313" key="1">
    <source>
        <dbReference type="EMBL" id="OGI68291.1"/>
    </source>
</evidence>
<protein>
    <recommendedName>
        <fullName evidence="3">Methyltransferase type 11 domain-containing protein</fullName>
    </recommendedName>
</protein>